<gene>
    <name evidence="4" type="ORF">BW737_001190</name>
</gene>
<proteinExistence type="inferred from homology"/>
<dbReference type="Gene3D" id="3.90.1300.10">
    <property type="entry name" value="Amidase signature (AS) domain"/>
    <property type="match status" value="1"/>
</dbReference>
<protein>
    <recommendedName>
        <fullName evidence="3">Amidase domain-containing protein</fullName>
    </recommendedName>
</protein>
<evidence type="ECO:0000256" key="1">
    <source>
        <dbReference type="ARBA" id="ARBA00009199"/>
    </source>
</evidence>
<name>A0ABX4MEG9_9ACTO</name>
<dbReference type="InterPro" id="IPR020556">
    <property type="entry name" value="Amidase_CS"/>
</dbReference>
<dbReference type="PANTHER" id="PTHR11895:SF7">
    <property type="entry name" value="GLUTAMYL-TRNA(GLN) AMIDOTRANSFERASE SUBUNIT A, MITOCHONDRIAL"/>
    <property type="match status" value="1"/>
</dbReference>
<comment type="similarity">
    <text evidence="1">Belongs to the amidase family.</text>
</comment>
<dbReference type="SUPFAM" id="SSF75304">
    <property type="entry name" value="Amidase signature (AS) enzymes"/>
    <property type="match status" value="1"/>
</dbReference>
<evidence type="ECO:0000259" key="3">
    <source>
        <dbReference type="Pfam" id="PF01425"/>
    </source>
</evidence>
<dbReference type="PANTHER" id="PTHR11895">
    <property type="entry name" value="TRANSAMIDASE"/>
    <property type="match status" value="1"/>
</dbReference>
<dbReference type="Pfam" id="PF01425">
    <property type="entry name" value="Amidase"/>
    <property type="match status" value="1"/>
</dbReference>
<dbReference type="InterPro" id="IPR000120">
    <property type="entry name" value="Amidase"/>
</dbReference>
<feature type="domain" description="Amidase" evidence="3">
    <location>
        <begin position="13"/>
        <end position="199"/>
    </location>
</feature>
<dbReference type="InterPro" id="IPR036928">
    <property type="entry name" value="AS_sf"/>
</dbReference>
<sequence>MTIPRDAVDIARAVSAGRTNMPEFGQFPVGESAHHGACLNPWDPTRSPGGSSSGSAVAVATGAVPVAMGSDGGGSLRIPASACGVLGLKPTRGRVSSAPLAKHWFGLASFGAITRTARDLAAVMDVISGNEPVDRWRLPHPPKRFVDAISTPPRRLRILAATNTVMPGARPTPPVAQAAHDLAARLRELGHDARTARVPGRCRRHRSSPCT</sequence>
<reference evidence="4 5" key="1">
    <citation type="submission" date="2017-10" db="EMBL/GenBank/DDBJ databases">
        <title>Draft genome sequence of cellulolytic Actinomyces sp CtC72 isolated from cattle rumen fluid.</title>
        <authorList>
            <person name="Joshi A.J."/>
            <person name="Vasudevan G."/>
            <person name="Lanjekar V.B."/>
            <person name="Hivarkar S."/>
            <person name="Engineer A."/>
            <person name="Pore S.D."/>
            <person name="Dhakephalkar P.K."/>
            <person name="Dagar S."/>
        </authorList>
    </citation>
    <scope>NUCLEOTIDE SEQUENCE [LARGE SCALE GENOMIC DNA]</scope>
    <source>
        <strain evidence="5">CtC72</strain>
    </source>
</reference>
<organism evidence="4 5">
    <name type="scientific">Actinomyces ruminis</name>
    <dbReference type="NCBI Taxonomy" id="1937003"/>
    <lineage>
        <taxon>Bacteria</taxon>
        <taxon>Bacillati</taxon>
        <taxon>Actinomycetota</taxon>
        <taxon>Actinomycetes</taxon>
        <taxon>Actinomycetales</taxon>
        <taxon>Actinomycetaceae</taxon>
        <taxon>Actinomyces</taxon>
    </lineage>
</organism>
<feature type="region of interest" description="Disordered" evidence="2">
    <location>
        <begin position="35"/>
        <end position="55"/>
    </location>
</feature>
<dbReference type="InterPro" id="IPR023631">
    <property type="entry name" value="Amidase_dom"/>
</dbReference>
<dbReference type="Proteomes" id="UP000194577">
    <property type="component" value="Unassembled WGS sequence"/>
</dbReference>
<dbReference type="PROSITE" id="PS00571">
    <property type="entry name" value="AMIDASES"/>
    <property type="match status" value="1"/>
</dbReference>
<dbReference type="RefSeq" id="WP_086614871.1">
    <property type="nucleotide sequence ID" value="NZ_MTPX02000009.1"/>
</dbReference>
<accession>A0ABX4MEG9</accession>
<dbReference type="EMBL" id="MTPX02000009">
    <property type="protein sequence ID" value="PHP53621.1"/>
    <property type="molecule type" value="Genomic_DNA"/>
</dbReference>
<evidence type="ECO:0000256" key="2">
    <source>
        <dbReference type="SAM" id="MobiDB-lite"/>
    </source>
</evidence>
<keyword evidence="5" id="KW-1185">Reference proteome</keyword>
<evidence type="ECO:0000313" key="4">
    <source>
        <dbReference type="EMBL" id="PHP53621.1"/>
    </source>
</evidence>
<comment type="caution">
    <text evidence="4">The sequence shown here is derived from an EMBL/GenBank/DDBJ whole genome shotgun (WGS) entry which is preliminary data.</text>
</comment>
<evidence type="ECO:0000313" key="5">
    <source>
        <dbReference type="Proteomes" id="UP000194577"/>
    </source>
</evidence>